<proteinExistence type="predicted"/>
<feature type="non-terminal residue" evidence="1">
    <location>
        <position position="1"/>
    </location>
</feature>
<dbReference type="Proteomes" id="UP000789920">
    <property type="component" value="Unassembled WGS sequence"/>
</dbReference>
<accession>A0ACA9RZ84</accession>
<keyword evidence="2" id="KW-1185">Reference proteome</keyword>
<name>A0ACA9RZ84_9GLOM</name>
<dbReference type="EMBL" id="CAJVQC010076347">
    <property type="protein sequence ID" value="CAG8814636.1"/>
    <property type="molecule type" value="Genomic_DNA"/>
</dbReference>
<organism evidence="1 2">
    <name type="scientific">Racocetra persica</name>
    <dbReference type="NCBI Taxonomy" id="160502"/>
    <lineage>
        <taxon>Eukaryota</taxon>
        <taxon>Fungi</taxon>
        <taxon>Fungi incertae sedis</taxon>
        <taxon>Mucoromycota</taxon>
        <taxon>Glomeromycotina</taxon>
        <taxon>Glomeromycetes</taxon>
        <taxon>Diversisporales</taxon>
        <taxon>Gigasporaceae</taxon>
        <taxon>Racocetra</taxon>
    </lineage>
</organism>
<feature type="non-terminal residue" evidence="1">
    <location>
        <position position="57"/>
    </location>
</feature>
<gene>
    <name evidence="1" type="ORF">RPERSI_LOCUS24035</name>
</gene>
<evidence type="ECO:0000313" key="1">
    <source>
        <dbReference type="EMBL" id="CAG8814636.1"/>
    </source>
</evidence>
<evidence type="ECO:0000313" key="2">
    <source>
        <dbReference type="Proteomes" id="UP000789920"/>
    </source>
</evidence>
<comment type="caution">
    <text evidence="1">The sequence shown here is derived from an EMBL/GenBank/DDBJ whole genome shotgun (WGS) entry which is preliminary data.</text>
</comment>
<protein>
    <submittedName>
        <fullName evidence="1">11283_t:CDS:1</fullName>
    </submittedName>
</protein>
<reference evidence="1" key="1">
    <citation type="submission" date="2021-06" db="EMBL/GenBank/DDBJ databases">
        <authorList>
            <person name="Kallberg Y."/>
            <person name="Tangrot J."/>
            <person name="Rosling A."/>
        </authorList>
    </citation>
    <scope>NUCLEOTIDE SEQUENCE</scope>
    <source>
        <strain evidence="1">MA461A</strain>
    </source>
</reference>
<sequence length="57" mass="6635">HQWEAIKQSDLASRLKEIKVLILIIPDEVDKLFLLKKLNVLVIIPNTKFCRIPKVVN</sequence>